<dbReference type="EC" id="3.5.4.5" evidence="4"/>
<sequence>MDRPRFVIDSAEAEQMAKQSSQTVLQLLPLLVKSAQTLARPPISKYHVGAVGMGSSGRIFFGVNLEFPGLPLNQSVHAEQFLITNLSLNAEPRLKYLAVSAAPCGHCRQFLQELRGAPDVKILITSSEDEKENKTNNNCNDKDREFTPLSHFLPHRFGPDDLLEKDVPLLLEPHRNGLSFCNDLCNDKISGGDDLKRAALEAANMSHAPYSGCPSGVALLDVEGKIYKGSYMESAAYNPSLPPAQAALVAYVASGGGGGYERIVGAVLVEKVDAVIKQEHTSRLLLQCISPKCEFKAHTSLVGSDNVSECIITSLLLDPTGLGYDPNFVEFVFRKWDCRGCKCFLEVKGKRETPAKEEENLQLLLSNVNLGERPGCREFEVDAKEASNDEQWNTADDTT</sequence>
<dbReference type="InterPro" id="IPR013171">
    <property type="entry name" value="Cyd/dCyd_deaminase_Zn-bd"/>
</dbReference>
<keyword evidence="7" id="KW-0862">Zinc</keyword>
<comment type="caution">
    <text evidence="9">The sequence shown here is derived from an EMBL/GenBank/DDBJ whole genome shotgun (WGS) entry which is preliminary data.</text>
</comment>
<feature type="domain" description="CMP/dCMP-type deaminase" evidence="8">
    <location>
        <begin position="23"/>
        <end position="160"/>
    </location>
</feature>
<dbReference type="Pfam" id="PF08211">
    <property type="entry name" value="dCMP_cyt_deam_2"/>
    <property type="match status" value="1"/>
</dbReference>
<dbReference type="PANTHER" id="PTHR11644">
    <property type="entry name" value="CYTIDINE DEAMINASE"/>
    <property type="match status" value="1"/>
</dbReference>
<dbReference type="InterPro" id="IPR016193">
    <property type="entry name" value="Cytidine_deaminase-like"/>
</dbReference>
<accession>A0ABR2C382</accession>
<dbReference type="NCBIfam" id="TIGR01355">
    <property type="entry name" value="cyt_deam_dimer"/>
    <property type="match status" value="1"/>
</dbReference>
<comment type="cofactor">
    <cofactor evidence="1">
        <name>Zn(2+)</name>
        <dbReference type="ChEBI" id="CHEBI:29105"/>
    </cofactor>
</comment>
<dbReference type="EMBL" id="JBBPBM010000069">
    <property type="protein sequence ID" value="KAK8513776.1"/>
    <property type="molecule type" value="Genomic_DNA"/>
</dbReference>
<dbReference type="NCBIfam" id="NF006537">
    <property type="entry name" value="PRK09027.1"/>
    <property type="match status" value="1"/>
</dbReference>
<dbReference type="InterPro" id="IPR006263">
    <property type="entry name" value="Cyt_deam_dimer"/>
</dbReference>
<comment type="similarity">
    <text evidence="2">Belongs to the cytidine and deoxycytidylate deaminase family.</text>
</comment>
<dbReference type="PROSITE" id="PS51747">
    <property type="entry name" value="CYT_DCMP_DEAMINASES_2"/>
    <property type="match status" value="2"/>
</dbReference>
<dbReference type="CDD" id="cd01283">
    <property type="entry name" value="cytidine_deaminase"/>
    <property type="match status" value="2"/>
</dbReference>
<dbReference type="InterPro" id="IPR002125">
    <property type="entry name" value="CMP_dCMP_dom"/>
</dbReference>
<gene>
    <name evidence="9" type="ORF">V6N12_052944</name>
</gene>
<dbReference type="InterPro" id="IPR050202">
    <property type="entry name" value="Cyt/Deoxycyt_deaminase"/>
</dbReference>
<evidence type="ECO:0000313" key="9">
    <source>
        <dbReference type="EMBL" id="KAK8513776.1"/>
    </source>
</evidence>
<comment type="subunit">
    <text evidence="3">Homodimer.</text>
</comment>
<evidence type="ECO:0000256" key="1">
    <source>
        <dbReference type="ARBA" id="ARBA00001947"/>
    </source>
</evidence>
<dbReference type="PROSITE" id="PS00903">
    <property type="entry name" value="CYT_DCMP_DEAMINASES_1"/>
    <property type="match status" value="1"/>
</dbReference>
<evidence type="ECO:0000256" key="2">
    <source>
        <dbReference type="ARBA" id="ARBA00006576"/>
    </source>
</evidence>
<evidence type="ECO:0000256" key="7">
    <source>
        <dbReference type="ARBA" id="ARBA00022833"/>
    </source>
</evidence>
<evidence type="ECO:0000313" key="10">
    <source>
        <dbReference type="Proteomes" id="UP001472677"/>
    </source>
</evidence>
<feature type="domain" description="CMP/dCMP-type deaminase" evidence="8">
    <location>
        <begin position="190"/>
        <end position="309"/>
    </location>
</feature>
<dbReference type="PANTHER" id="PTHR11644:SF2">
    <property type="entry name" value="CYTIDINE DEAMINASE"/>
    <property type="match status" value="1"/>
</dbReference>
<name>A0ABR2C382_9ROSI</name>
<dbReference type="Pfam" id="PF00383">
    <property type="entry name" value="dCMP_cyt_deam_1"/>
    <property type="match status" value="1"/>
</dbReference>
<dbReference type="Gene3D" id="3.40.140.10">
    <property type="entry name" value="Cytidine Deaminase, domain 2"/>
    <property type="match status" value="2"/>
</dbReference>
<keyword evidence="10" id="KW-1185">Reference proteome</keyword>
<dbReference type="SUPFAM" id="SSF53927">
    <property type="entry name" value="Cytidine deaminase-like"/>
    <property type="match status" value="2"/>
</dbReference>
<evidence type="ECO:0000256" key="5">
    <source>
        <dbReference type="ARBA" id="ARBA00022723"/>
    </source>
</evidence>
<dbReference type="Proteomes" id="UP001472677">
    <property type="component" value="Unassembled WGS sequence"/>
</dbReference>
<keyword evidence="5" id="KW-0479">Metal-binding</keyword>
<dbReference type="InterPro" id="IPR016192">
    <property type="entry name" value="APOBEC/CMP_deaminase_Zn-bd"/>
</dbReference>
<organism evidence="9 10">
    <name type="scientific">Hibiscus sabdariffa</name>
    <name type="common">roselle</name>
    <dbReference type="NCBI Taxonomy" id="183260"/>
    <lineage>
        <taxon>Eukaryota</taxon>
        <taxon>Viridiplantae</taxon>
        <taxon>Streptophyta</taxon>
        <taxon>Embryophyta</taxon>
        <taxon>Tracheophyta</taxon>
        <taxon>Spermatophyta</taxon>
        <taxon>Magnoliopsida</taxon>
        <taxon>eudicotyledons</taxon>
        <taxon>Gunneridae</taxon>
        <taxon>Pentapetalae</taxon>
        <taxon>rosids</taxon>
        <taxon>malvids</taxon>
        <taxon>Malvales</taxon>
        <taxon>Malvaceae</taxon>
        <taxon>Malvoideae</taxon>
        <taxon>Hibiscus</taxon>
    </lineage>
</organism>
<proteinExistence type="inferred from homology"/>
<reference evidence="9 10" key="1">
    <citation type="journal article" date="2024" name="G3 (Bethesda)">
        <title>Genome assembly of Hibiscus sabdariffa L. provides insights into metabolisms of medicinal natural products.</title>
        <authorList>
            <person name="Kim T."/>
        </authorList>
    </citation>
    <scope>NUCLEOTIDE SEQUENCE [LARGE SCALE GENOMIC DNA]</scope>
    <source>
        <strain evidence="9">TK-2024</strain>
        <tissue evidence="9">Old leaves</tissue>
    </source>
</reference>
<keyword evidence="6" id="KW-0378">Hydrolase</keyword>
<evidence type="ECO:0000256" key="6">
    <source>
        <dbReference type="ARBA" id="ARBA00022801"/>
    </source>
</evidence>
<evidence type="ECO:0000256" key="4">
    <source>
        <dbReference type="ARBA" id="ARBA00012783"/>
    </source>
</evidence>
<protein>
    <recommendedName>
        <fullName evidence="4">cytidine deaminase</fullName>
        <ecNumber evidence="4">3.5.4.5</ecNumber>
    </recommendedName>
</protein>
<evidence type="ECO:0000259" key="8">
    <source>
        <dbReference type="PROSITE" id="PS51747"/>
    </source>
</evidence>
<evidence type="ECO:0000256" key="3">
    <source>
        <dbReference type="ARBA" id="ARBA00011738"/>
    </source>
</evidence>